<keyword evidence="6 7" id="KW-0472">Membrane</keyword>
<dbReference type="GO" id="GO:0015086">
    <property type="term" value="F:cadmium ion transmembrane transporter activity"/>
    <property type="evidence" value="ECO:0007669"/>
    <property type="project" value="TreeGrafter"/>
</dbReference>
<dbReference type="PANTHER" id="PTHR11706">
    <property type="entry name" value="SOLUTE CARRIER PROTEIN FAMILY 11 MEMBER"/>
    <property type="match status" value="1"/>
</dbReference>
<evidence type="ECO:0000256" key="5">
    <source>
        <dbReference type="ARBA" id="ARBA00022989"/>
    </source>
</evidence>
<dbReference type="Proteomes" id="UP000036367">
    <property type="component" value="Unassembled WGS sequence"/>
</dbReference>
<gene>
    <name evidence="8" type="ORF">RISK_004554</name>
</gene>
<dbReference type="PANTHER" id="PTHR11706:SF33">
    <property type="entry name" value="NATURAL RESISTANCE-ASSOCIATED MACROPHAGE PROTEIN 2"/>
    <property type="match status" value="1"/>
</dbReference>
<dbReference type="GO" id="GO:0015293">
    <property type="term" value="F:symporter activity"/>
    <property type="evidence" value="ECO:0007669"/>
    <property type="project" value="UniProtKB-KW"/>
</dbReference>
<reference evidence="8" key="1">
    <citation type="submission" date="2015-05" db="EMBL/GenBank/DDBJ databases">
        <title>Permanent draft genome of Rhodopirellula islandicus K833.</title>
        <authorList>
            <person name="Kizina J."/>
            <person name="Richter M."/>
            <person name="Glockner F.O."/>
            <person name="Harder J."/>
        </authorList>
    </citation>
    <scope>NUCLEOTIDE SEQUENCE [LARGE SCALE GENOMIC DNA]</scope>
    <source>
        <strain evidence="8">K833</strain>
    </source>
</reference>
<name>A0A0J1B945_RHOIS</name>
<dbReference type="NCBIfam" id="NF037982">
    <property type="entry name" value="Nramp_1"/>
    <property type="match status" value="1"/>
</dbReference>
<dbReference type="InterPro" id="IPR001046">
    <property type="entry name" value="NRAMP_fam"/>
</dbReference>
<dbReference type="AlphaFoldDB" id="A0A0J1B945"/>
<sequence>MKLPKFFRRFGPGLLVTAAFIGPGTVTKATTAGANFGHTLLWAVGFSVIATIVFQEMASRLGIVTGRGLGEAIRPTIPNAFARGLAIVLVVSAIIIGNAAYQAGNIAGAAVGVSAATGTQQQTVVSIAIGFAAWGILMIGHYRSLQRILVALVVTMSSVFLLTAFSVPIDWRSFAMGWIKPTIPEGGLKEVLAIIGTTVVPYNLFLHATASAEKWSSDKTESVSDETVREAIQESRGDTILSVGLGGLVTAAVMATAAAAFFRSDAGFTNLADAARQLEPLLGNHARWLFGVGLFAAGLTSTITAPLAAAYAAAGCFGWPIDLKDWRLRTVFTTVIVFGISFAASGSKPTDIITFAQVANGLLLPLLAIFLLAVMNNAALLGKHRNHWIANTLGVLTVVVVTVLGLRSLVSVFFSG</sequence>
<evidence type="ECO:0000313" key="9">
    <source>
        <dbReference type="Proteomes" id="UP000036367"/>
    </source>
</evidence>
<feature type="transmembrane region" description="Helical" evidence="7">
    <location>
        <begin position="39"/>
        <end position="59"/>
    </location>
</feature>
<dbReference type="RefSeq" id="WP_047815789.1">
    <property type="nucleotide sequence ID" value="NZ_LECT01000038.1"/>
</dbReference>
<keyword evidence="3 7" id="KW-0812">Transmembrane</keyword>
<dbReference type="OrthoDB" id="141480at2"/>
<feature type="transmembrane region" description="Helical" evidence="7">
    <location>
        <begin position="191"/>
        <end position="210"/>
    </location>
</feature>
<proteinExistence type="predicted"/>
<feature type="transmembrane region" description="Helical" evidence="7">
    <location>
        <begin position="326"/>
        <end position="346"/>
    </location>
</feature>
<dbReference type="Pfam" id="PF01566">
    <property type="entry name" value="Nramp"/>
    <property type="match status" value="1"/>
</dbReference>
<keyword evidence="9" id="KW-1185">Reference proteome</keyword>
<protein>
    <submittedName>
        <fullName evidence="8">Manganese transport protein MntH</fullName>
    </submittedName>
</protein>
<organism evidence="8 9">
    <name type="scientific">Rhodopirellula islandica</name>
    <dbReference type="NCBI Taxonomy" id="595434"/>
    <lineage>
        <taxon>Bacteria</taxon>
        <taxon>Pseudomonadati</taxon>
        <taxon>Planctomycetota</taxon>
        <taxon>Planctomycetia</taxon>
        <taxon>Pirellulales</taxon>
        <taxon>Pirellulaceae</taxon>
        <taxon>Rhodopirellula</taxon>
    </lineage>
</organism>
<dbReference type="PATRIC" id="fig|595434.4.peg.4326"/>
<feature type="transmembrane region" description="Helical" evidence="7">
    <location>
        <begin position="288"/>
        <end position="314"/>
    </location>
</feature>
<dbReference type="PRINTS" id="PR00447">
    <property type="entry name" value="NATRESASSCMP"/>
</dbReference>
<feature type="transmembrane region" description="Helical" evidence="7">
    <location>
        <begin position="352"/>
        <end position="376"/>
    </location>
</feature>
<feature type="transmembrane region" description="Helical" evidence="7">
    <location>
        <begin position="123"/>
        <end position="142"/>
    </location>
</feature>
<comment type="subcellular location">
    <subcellularLocation>
        <location evidence="1">Membrane</location>
        <topology evidence="1">Multi-pass membrane protein</topology>
    </subcellularLocation>
</comment>
<feature type="transmembrane region" description="Helical" evidence="7">
    <location>
        <begin position="388"/>
        <end position="414"/>
    </location>
</feature>
<feature type="transmembrane region" description="Helical" evidence="7">
    <location>
        <begin position="149"/>
        <end position="171"/>
    </location>
</feature>
<evidence type="ECO:0000256" key="2">
    <source>
        <dbReference type="ARBA" id="ARBA00022448"/>
    </source>
</evidence>
<feature type="transmembrane region" description="Helical" evidence="7">
    <location>
        <begin position="239"/>
        <end position="262"/>
    </location>
</feature>
<keyword evidence="2" id="KW-0813">Transport</keyword>
<evidence type="ECO:0000256" key="3">
    <source>
        <dbReference type="ARBA" id="ARBA00022692"/>
    </source>
</evidence>
<comment type="caution">
    <text evidence="8">The sequence shown here is derived from an EMBL/GenBank/DDBJ whole genome shotgun (WGS) entry which is preliminary data.</text>
</comment>
<evidence type="ECO:0000256" key="4">
    <source>
        <dbReference type="ARBA" id="ARBA00022847"/>
    </source>
</evidence>
<dbReference type="GO" id="GO:0005886">
    <property type="term" value="C:plasma membrane"/>
    <property type="evidence" value="ECO:0007669"/>
    <property type="project" value="TreeGrafter"/>
</dbReference>
<dbReference type="GO" id="GO:0005384">
    <property type="term" value="F:manganese ion transmembrane transporter activity"/>
    <property type="evidence" value="ECO:0007669"/>
    <property type="project" value="TreeGrafter"/>
</dbReference>
<dbReference type="EMBL" id="LECT01000038">
    <property type="protein sequence ID" value="KLU03242.1"/>
    <property type="molecule type" value="Genomic_DNA"/>
</dbReference>
<dbReference type="GO" id="GO:0034755">
    <property type="term" value="P:iron ion transmembrane transport"/>
    <property type="evidence" value="ECO:0007669"/>
    <property type="project" value="TreeGrafter"/>
</dbReference>
<evidence type="ECO:0000256" key="6">
    <source>
        <dbReference type="ARBA" id="ARBA00023136"/>
    </source>
</evidence>
<dbReference type="STRING" id="595434.RISK_004554"/>
<evidence type="ECO:0000256" key="7">
    <source>
        <dbReference type="SAM" id="Phobius"/>
    </source>
</evidence>
<evidence type="ECO:0000313" key="8">
    <source>
        <dbReference type="EMBL" id="KLU03242.1"/>
    </source>
</evidence>
<keyword evidence="4" id="KW-0769">Symport</keyword>
<accession>A0A0J1B945</accession>
<keyword evidence="5 7" id="KW-1133">Transmembrane helix</keyword>
<evidence type="ECO:0000256" key="1">
    <source>
        <dbReference type="ARBA" id="ARBA00004141"/>
    </source>
</evidence>
<feature type="transmembrane region" description="Helical" evidence="7">
    <location>
        <begin position="80"/>
        <end position="103"/>
    </location>
</feature>